<sequence length="355" mass="39901">MGVVGSDVAVVDREVVGDDDDGQGEKEGEDVSEGRRREEDEEDEGMEEEEEEEEKEEEKEEEEDKTNWFYSVFGFQEPEEYDDVKSNFYLKAPDALVSRGNGREFKIGTFETPSLLELSSRARRLLELKPEGFLRGKLRVSFVFGDVSNILASSKYRYSTFQHRSWEATGADVACKLTGYVFDRTQGPACAIACAPAAVYRNYFAPVYEDGKVVQHGQTSDRMINNLDDFIKKLKVELPDRKHIRKATQCLGAGLEELLSSVKVTARCQARCHRDCAPDEWELIAKRILDVSYEACFWAAVESSCLQEGQDGSCCLVLTILGGGAFGNDMSWIVDAIGKCLNKFQGYKLDVKINM</sequence>
<reference evidence="3" key="3">
    <citation type="submission" date="2015-06" db="UniProtKB">
        <authorList>
            <consortium name="EnsemblProtists"/>
        </authorList>
    </citation>
    <scope>IDENTIFICATION</scope>
</reference>
<dbReference type="HOGENOM" id="CLU_033483_0_0_1"/>
<organism evidence="2">
    <name type="scientific">Guillardia theta (strain CCMP2712)</name>
    <name type="common">Cryptophyte</name>
    <dbReference type="NCBI Taxonomy" id="905079"/>
    <lineage>
        <taxon>Eukaryota</taxon>
        <taxon>Cryptophyceae</taxon>
        <taxon>Pyrenomonadales</taxon>
        <taxon>Geminigeraceae</taxon>
        <taxon>Guillardia</taxon>
    </lineage>
</organism>
<dbReference type="GeneID" id="17298060"/>
<dbReference type="EnsemblProtists" id="EKX41306">
    <property type="protein sequence ID" value="EKX41306"/>
    <property type="gene ID" value="GUITHDRAFT_112517"/>
</dbReference>
<gene>
    <name evidence="2" type="ORF">GUITHDRAFT_112517</name>
</gene>
<feature type="region of interest" description="Disordered" evidence="1">
    <location>
        <begin position="1"/>
        <end position="64"/>
    </location>
</feature>
<dbReference type="eggNOG" id="ENOG502RZ3W">
    <property type="taxonomic scope" value="Eukaryota"/>
</dbReference>
<dbReference type="PANTHER" id="PTHR35609:SF1">
    <property type="entry name" value="MACRO DOMAIN-CONTAINING PROTEIN"/>
    <property type="match status" value="1"/>
</dbReference>
<dbReference type="OrthoDB" id="5207264at2759"/>
<evidence type="ECO:0000256" key="1">
    <source>
        <dbReference type="SAM" id="MobiDB-lite"/>
    </source>
</evidence>
<dbReference type="OMA" id="FTQGPAC"/>
<evidence type="ECO:0000313" key="4">
    <source>
        <dbReference type="Proteomes" id="UP000011087"/>
    </source>
</evidence>
<reference evidence="4" key="2">
    <citation type="submission" date="2012-11" db="EMBL/GenBank/DDBJ databases">
        <authorList>
            <person name="Kuo A."/>
            <person name="Curtis B.A."/>
            <person name="Tanifuji G."/>
            <person name="Burki F."/>
            <person name="Gruber A."/>
            <person name="Irimia M."/>
            <person name="Maruyama S."/>
            <person name="Arias M.C."/>
            <person name="Ball S.G."/>
            <person name="Gile G.H."/>
            <person name="Hirakawa Y."/>
            <person name="Hopkins J.F."/>
            <person name="Rensing S.A."/>
            <person name="Schmutz J."/>
            <person name="Symeonidi A."/>
            <person name="Elias M."/>
            <person name="Eveleigh R.J."/>
            <person name="Herman E.K."/>
            <person name="Klute M.J."/>
            <person name="Nakayama T."/>
            <person name="Obornik M."/>
            <person name="Reyes-Prieto A."/>
            <person name="Armbrust E.V."/>
            <person name="Aves S.J."/>
            <person name="Beiko R.G."/>
            <person name="Coutinho P."/>
            <person name="Dacks J.B."/>
            <person name="Durnford D.G."/>
            <person name="Fast N.M."/>
            <person name="Green B.R."/>
            <person name="Grisdale C."/>
            <person name="Hempe F."/>
            <person name="Henrissat B."/>
            <person name="Hoppner M.P."/>
            <person name="Ishida K.-I."/>
            <person name="Kim E."/>
            <person name="Koreny L."/>
            <person name="Kroth P.G."/>
            <person name="Liu Y."/>
            <person name="Malik S.-B."/>
            <person name="Maier U.G."/>
            <person name="McRose D."/>
            <person name="Mock T."/>
            <person name="Neilson J.A."/>
            <person name="Onodera N.T."/>
            <person name="Poole A.M."/>
            <person name="Pritham E.J."/>
            <person name="Richards T.A."/>
            <person name="Rocap G."/>
            <person name="Roy S.W."/>
            <person name="Sarai C."/>
            <person name="Schaack S."/>
            <person name="Shirato S."/>
            <person name="Slamovits C.H."/>
            <person name="Spencer D.F."/>
            <person name="Suzuki S."/>
            <person name="Worden A.Z."/>
            <person name="Zauner S."/>
            <person name="Barry K."/>
            <person name="Bell C."/>
            <person name="Bharti A.K."/>
            <person name="Crow J.A."/>
            <person name="Grimwood J."/>
            <person name="Kramer R."/>
            <person name="Lindquist E."/>
            <person name="Lucas S."/>
            <person name="Salamov A."/>
            <person name="McFadden G.I."/>
            <person name="Lane C.E."/>
            <person name="Keeling P.J."/>
            <person name="Gray M.W."/>
            <person name="Grigoriev I.V."/>
            <person name="Archibald J.M."/>
        </authorList>
    </citation>
    <scope>NUCLEOTIDE SEQUENCE</scope>
    <source>
        <strain evidence="4">CCMP2712</strain>
    </source>
</reference>
<feature type="compositionally biased region" description="Acidic residues" evidence="1">
    <location>
        <begin position="17"/>
        <end position="31"/>
    </location>
</feature>
<dbReference type="EMBL" id="JH993024">
    <property type="protein sequence ID" value="EKX41306.1"/>
    <property type="molecule type" value="Genomic_DNA"/>
</dbReference>
<reference evidence="2 4" key="1">
    <citation type="journal article" date="2012" name="Nature">
        <title>Algal genomes reveal evolutionary mosaicism and the fate of nucleomorphs.</title>
        <authorList>
            <consortium name="DOE Joint Genome Institute"/>
            <person name="Curtis B.A."/>
            <person name="Tanifuji G."/>
            <person name="Burki F."/>
            <person name="Gruber A."/>
            <person name="Irimia M."/>
            <person name="Maruyama S."/>
            <person name="Arias M.C."/>
            <person name="Ball S.G."/>
            <person name="Gile G.H."/>
            <person name="Hirakawa Y."/>
            <person name="Hopkins J.F."/>
            <person name="Kuo A."/>
            <person name="Rensing S.A."/>
            <person name="Schmutz J."/>
            <person name="Symeonidi A."/>
            <person name="Elias M."/>
            <person name="Eveleigh R.J."/>
            <person name="Herman E.K."/>
            <person name="Klute M.J."/>
            <person name="Nakayama T."/>
            <person name="Obornik M."/>
            <person name="Reyes-Prieto A."/>
            <person name="Armbrust E.V."/>
            <person name="Aves S.J."/>
            <person name="Beiko R.G."/>
            <person name="Coutinho P."/>
            <person name="Dacks J.B."/>
            <person name="Durnford D.G."/>
            <person name="Fast N.M."/>
            <person name="Green B.R."/>
            <person name="Grisdale C.J."/>
            <person name="Hempel F."/>
            <person name="Henrissat B."/>
            <person name="Hoppner M.P."/>
            <person name="Ishida K."/>
            <person name="Kim E."/>
            <person name="Koreny L."/>
            <person name="Kroth P.G."/>
            <person name="Liu Y."/>
            <person name="Malik S.B."/>
            <person name="Maier U.G."/>
            <person name="McRose D."/>
            <person name="Mock T."/>
            <person name="Neilson J.A."/>
            <person name="Onodera N.T."/>
            <person name="Poole A.M."/>
            <person name="Pritham E.J."/>
            <person name="Richards T.A."/>
            <person name="Rocap G."/>
            <person name="Roy S.W."/>
            <person name="Sarai C."/>
            <person name="Schaack S."/>
            <person name="Shirato S."/>
            <person name="Slamovits C.H."/>
            <person name="Spencer D.F."/>
            <person name="Suzuki S."/>
            <person name="Worden A.Z."/>
            <person name="Zauner S."/>
            <person name="Barry K."/>
            <person name="Bell C."/>
            <person name="Bharti A.K."/>
            <person name="Crow J.A."/>
            <person name="Grimwood J."/>
            <person name="Kramer R."/>
            <person name="Lindquist E."/>
            <person name="Lucas S."/>
            <person name="Salamov A."/>
            <person name="McFadden G.I."/>
            <person name="Lane C.E."/>
            <person name="Keeling P.J."/>
            <person name="Gray M.W."/>
            <person name="Grigoriev I.V."/>
            <person name="Archibald J.M."/>
        </authorList>
    </citation>
    <scope>NUCLEOTIDE SEQUENCE</scope>
    <source>
        <strain evidence="2 4">CCMP2712</strain>
    </source>
</reference>
<keyword evidence="4" id="KW-1185">Reference proteome</keyword>
<dbReference type="KEGG" id="gtt:GUITHDRAFT_112517"/>
<name>L1IYL1_GUITC</name>
<dbReference type="AlphaFoldDB" id="L1IYL1"/>
<dbReference type="PaxDb" id="55529-EKX41306"/>
<dbReference type="PANTHER" id="PTHR35609">
    <property type="entry name" value="MACRO DOMAIN-CONTAINING PROTEIN"/>
    <property type="match status" value="1"/>
</dbReference>
<proteinExistence type="predicted"/>
<dbReference type="Proteomes" id="UP000011087">
    <property type="component" value="Unassembled WGS sequence"/>
</dbReference>
<feature type="compositionally biased region" description="Acidic residues" evidence="1">
    <location>
        <begin position="39"/>
        <end position="64"/>
    </location>
</feature>
<dbReference type="RefSeq" id="XP_005828286.1">
    <property type="nucleotide sequence ID" value="XM_005828229.1"/>
</dbReference>
<protein>
    <submittedName>
        <fullName evidence="2 3">Uncharacterized protein</fullName>
    </submittedName>
</protein>
<accession>L1IYL1</accession>
<evidence type="ECO:0000313" key="3">
    <source>
        <dbReference type="EnsemblProtists" id="EKX41306"/>
    </source>
</evidence>
<evidence type="ECO:0000313" key="2">
    <source>
        <dbReference type="EMBL" id="EKX41306.1"/>
    </source>
</evidence>